<evidence type="ECO:0000256" key="7">
    <source>
        <dbReference type="SAM" id="SignalP"/>
    </source>
</evidence>
<dbReference type="InterPro" id="IPR001611">
    <property type="entry name" value="Leu-rich_rpt"/>
</dbReference>
<evidence type="ECO:0000256" key="4">
    <source>
        <dbReference type="ARBA" id="ARBA00022737"/>
    </source>
</evidence>
<dbReference type="PANTHER" id="PTHR48065">
    <property type="entry name" value="OS10G0469600 PROTEIN"/>
    <property type="match status" value="1"/>
</dbReference>
<comment type="subcellular location">
    <subcellularLocation>
        <location evidence="1">Membrane</location>
    </subcellularLocation>
</comment>
<sequence length="250" mass="27667">MAKPPILVETGLTLLILVSWCCPCFCCPTYQKEALLQFKYLLVGNNSSQVGLNGLETWNSTSDCCQWEKVTCSSSTTSPQQISGPGFANFSEIVTLRMNANSFSGSIPLEFYSLRHLEYLYLHDNMIEGELASNLGNLSNIKELELTYNAIHGEIPREIGNLVYLQKLLLGSNNFSGLVPPEIGNLRNISTLSLDGNSLSGEIPSSFEMLENLEGLGLSENFLFGEIPTWLFNSKSIKFLLLGGNNFTWE</sequence>
<reference evidence="9" key="2">
    <citation type="journal article" date="2023" name="Plants (Basel)">
        <title>Annotation of the Turnera subulata (Passifloraceae) Draft Genome Reveals the S-Locus Evolved after the Divergence of Turneroideae from Passifloroideae in a Stepwise Manner.</title>
        <authorList>
            <person name="Henning P.M."/>
            <person name="Roalson E.H."/>
            <person name="Mir W."/>
            <person name="McCubbin A.G."/>
            <person name="Shore J.S."/>
        </authorList>
    </citation>
    <scope>NUCLEOTIDE SEQUENCE</scope>
    <source>
        <strain evidence="9">F60SS</strain>
    </source>
</reference>
<evidence type="ECO:0000313" key="9">
    <source>
        <dbReference type="EMBL" id="KAJ4842334.1"/>
    </source>
</evidence>
<dbReference type="Gene3D" id="3.80.10.10">
    <property type="entry name" value="Ribonuclease Inhibitor"/>
    <property type="match status" value="1"/>
</dbReference>
<evidence type="ECO:0000256" key="1">
    <source>
        <dbReference type="ARBA" id="ARBA00004370"/>
    </source>
</evidence>
<evidence type="ECO:0000313" key="10">
    <source>
        <dbReference type="Proteomes" id="UP001141552"/>
    </source>
</evidence>
<proteinExistence type="predicted"/>
<evidence type="ECO:0000256" key="2">
    <source>
        <dbReference type="ARBA" id="ARBA00022614"/>
    </source>
</evidence>
<dbReference type="AlphaFoldDB" id="A0A9Q0G4U6"/>
<keyword evidence="4" id="KW-0677">Repeat</keyword>
<reference evidence="9" key="1">
    <citation type="submission" date="2022-02" db="EMBL/GenBank/DDBJ databases">
        <authorList>
            <person name="Henning P.M."/>
            <person name="McCubbin A.G."/>
            <person name="Shore J.S."/>
        </authorList>
    </citation>
    <scope>NUCLEOTIDE SEQUENCE</scope>
    <source>
        <strain evidence="9">F60SS</strain>
        <tissue evidence="9">Leaves</tissue>
    </source>
</reference>
<dbReference type="GO" id="GO:0016020">
    <property type="term" value="C:membrane"/>
    <property type="evidence" value="ECO:0007669"/>
    <property type="project" value="UniProtKB-SubCell"/>
</dbReference>
<name>A0A9Q0G4U6_9ROSI</name>
<dbReference type="Pfam" id="PF00560">
    <property type="entry name" value="LRR_1"/>
    <property type="match status" value="4"/>
</dbReference>
<protein>
    <recommendedName>
        <fullName evidence="8">Leucine-rich repeat-containing N-terminal plant-type domain-containing protein</fullName>
    </recommendedName>
</protein>
<gene>
    <name evidence="9" type="ORF">Tsubulata_034924</name>
</gene>
<dbReference type="SUPFAM" id="SSF52058">
    <property type="entry name" value="L domain-like"/>
    <property type="match status" value="1"/>
</dbReference>
<feature type="chain" id="PRO_5040323417" description="Leucine-rich repeat-containing N-terminal plant-type domain-containing protein" evidence="7">
    <location>
        <begin position="27"/>
        <end position="250"/>
    </location>
</feature>
<evidence type="ECO:0000256" key="5">
    <source>
        <dbReference type="ARBA" id="ARBA00023136"/>
    </source>
</evidence>
<accession>A0A9Q0G4U6</accession>
<dbReference type="PANTHER" id="PTHR48065:SF75">
    <property type="entry name" value="LEUCINE-RICH REPEAT-CONTAINING N-TERMINAL PLANT-TYPE DOMAIN-CONTAINING PROTEIN"/>
    <property type="match status" value="1"/>
</dbReference>
<keyword evidence="2" id="KW-0433">Leucine-rich repeat</keyword>
<dbReference type="FunFam" id="3.80.10.10:FF:000041">
    <property type="entry name" value="LRR receptor-like serine/threonine-protein kinase ERECTA"/>
    <property type="match status" value="1"/>
</dbReference>
<keyword evidence="10" id="KW-1185">Reference proteome</keyword>
<evidence type="ECO:0000256" key="6">
    <source>
        <dbReference type="ARBA" id="ARBA00023180"/>
    </source>
</evidence>
<dbReference type="EMBL" id="JAKUCV010002515">
    <property type="protein sequence ID" value="KAJ4842334.1"/>
    <property type="molecule type" value="Genomic_DNA"/>
</dbReference>
<feature type="signal peptide" evidence="7">
    <location>
        <begin position="1"/>
        <end position="26"/>
    </location>
</feature>
<dbReference type="InterPro" id="IPR013210">
    <property type="entry name" value="LRR_N_plant-typ"/>
</dbReference>
<keyword evidence="5" id="KW-0472">Membrane</keyword>
<keyword evidence="6" id="KW-0325">Glycoprotein</keyword>
<dbReference type="OrthoDB" id="1939111at2759"/>
<feature type="non-terminal residue" evidence="9">
    <location>
        <position position="250"/>
    </location>
</feature>
<evidence type="ECO:0000256" key="3">
    <source>
        <dbReference type="ARBA" id="ARBA00022729"/>
    </source>
</evidence>
<feature type="domain" description="Leucine-rich repeat-containing N-terminal plant-type" evidence="8">
    <location>
        <begin position="30"/>
        <end position="73"/>
    </location>
</feature>
<dbReference type="Proteomes" id="UP001141552">
    <property type="component" value="Unassembled WGS sequence"/>
</dbReference>
<organism evidence="9 10">
    <name type="scientific">Turnera subulata</name>
    <dbReference type="NCBI Taxonomy" id="218843"/>
    <lineage>
        <taxon>Eukaryota</taxon>
        <taxon>Viridiplantae</taxon>
        <taxon>Streptophyta</taxon>
        <taxon>Embryophyta</taxon>
        <taxon>Tracheophyta</taxon>
        <taxon>Spermatophyta</taxon>
        <taxon>Magnoliopsida</taxon>
        <taxon>eudicotyledons</taxon>
        <taxon>Gunneridae</taxon>
        <taxon>Pentapetalae</taxon>
        <taxon>rosids</taxon>
        <taxon>fabids</taxon>
        <taxon>Malpighiales</taxon>
        <taxon>Passifloraceae</taxon>
        <taxon>Turnera</taxon>
    </lineage>
</organism>
<comment type="caution">
    <text evidence="9">The sequence shown here is derived from an EMBL/GenBank/DDBJ whole genome shotgun (WGS) entry which is preliminary data.</text>
</comment>
<evidence type="ECO:0000259" key="8">
    <source>
        <dbReference type="Pfam" id="PF08263"/>
    </source>
</evidence>
<keyword evidence="3 7" id="KW-0732">Signal</keyword>
<dbReference type="Pfam" id="PF08263">
    <property type="entry name" value="LRRNT_2"/>
    <property type="match status" value="1"/>
</dbReference>
<dbReference type="InterPro" id="IPR032675">
    <property type="entry name" value="LRR_dom_sf"/>
</dbReference>